<evidence type="ECO:0000313" key="3">
    <source>
        <dbReference type="EMBL" id="GAA6497735.1"/>
    </source>
</evidence>
<dbReference type="InterPro" id="IPR002347">
    <property type="entry name" value="SDR_fam"/>
</dbReference>
<keyword evidence="2" id="KW-0443">Lipid metabolism</keyword>
<keyword evidence="4" id="KW-1185">Reference proteome</keyword>
<evidence type="ECO:0000313" key="4">
    <source>
        <dbReference type="Proteomes" id="UP001600941"/>
    </source>
</evidence>
<keyword evidence="2" id="KW-0753">Steroid metabolism</keyword>
<dbReference type="PANTHER" id="PTHR42879:SF2">
    <property type="entry name" value="3-OXOACYL-[ACYL-CARRIER-PROTEIN] REDUCTASE FABG"/>
    <property type="match status" value="1"/>
</dbReference>
<dbReference type="EMBL" id="BAABZQ010000001">
    <property type="protein sequence ID" value="GAA6497735.1"/>
    <property type="molecule type" value="Genomic_DNA"/>
</dbReference>
<organism evidence="3 4">
    <name type="scientific">Blautia parvula</name>
    <dbReference type="NCBI Taxonomy" id="2877527"/>
    <lineage>
        <taxon>Bacteria</taxon>
        <taxon>Bacillati</taxon>
        <taxon>Bacillota</taxon>
        <taxon>Clostridia</taxon>
        <taxon>Lachnospirales</taxon>
        <taxon>Lachnospiraceae</taxon>
        <taxon>Blautia</taxon>
    </lineage>
</organism>
<dbReference type="SUPFAM" id="SSF51735">
    <property type="entry name" value="NAD(P)-binding Rossmann-fold domains"/>
    <property type="match status" value="1"/>
</dbReference>
<sequence>MKSALDGRKIIVFGATGRVGITVCRILAEQGADIAVHCNRGREKAENAAECVRALGCRAVVIQGNAAAEADMHRCVGEACGFLGRVDGVVNLIHRDKEFEPCRAADMSWKNWEPHVEAMQAHFHVCKAVIPYMRKQQYGRIVYLSGGLSCRFFEGCAPFSAVKAGMNAFSKTVALEEGKYNITVNTVAPGKIAASGQNRGGDWDGIEKKQMEANPLGRFASPEDIAYAIMVFLIPENGYLTGQTIFAAGGEIMPMP</sequence>
<dbReference type="InterPro" id="IPR036291">
    <property type="entry name" value="NAD(P)-bd_dom_sf"/>
</dbReference>
<evidence type="ECO:0000256" key="2">
    <source>
        <dbReference type="ARBA" id="ARBA00023221"/>
    </source>
</evidence>
<comment type="caution">
    <text evidence="3">The sequence shown here is derived from an EMBL/GenBank/DDBJ whole genome shotgun (WGS) entry which is preliminary data.</text>
</comment>
<dbReference type="Gene3D" id="3.40.50.720">
    <property type="entry name" value="NAD(P)-binding Rossmann-like Domain"/>
    <property type="match status" value="1"/>
</dbReference>
<comment type="similarity">
    <text evidence="1">Belongs to the short-chain dehydrogenases/reductases (SDR) family.</text>
</comment>
<reference evidence="3 4" key="1">
    <citation type="submission" date="2024-04" db="EMBL/GenBank/DDBJ databases">
        <title>Defined microbial consortia suppress multidrug-resistant proinflammatory Enterobacteriaceae via ecological control.</title>
        <authorList>
            <person name="Furuichi M."/>
            <person name="Kawaguchi T."/>
            <person name="Pust M."/>
            <person name="Yasuma K."/>
            <person name="Plichta D."/>
            <person name="Hasegawa N."/>
            <person name="Ohya T."/>
            <person name="Bhattarai S."/>
            <person name="Sasajima S."/>
            <person name="Aoto Y."/>
            <person name="Tuganbaev T."/>
            <person name="Yaginuma M."/>
            <person name="Ueda M."/>
            <person name="Okahashi N."/>
            <person name="Amafuji K."/>
            <person name="Kiridooshi Y."/>
            <person name="Sugita K."/>
            <person name="Strazar M."/>
            <person name="Skelly A."/>
            <person name="Suda W."/>
            <person name="Hattori M."/>
            <person name="Nakamoto N."/>
            <person name="Caballero S."/>
            <person name="Norman J."/>
            <person name="Olle B."/>
            <person name="Tanoue T."/>
            <person name="Arita M."/>
            <person name="Bucci V."/>
            <person name="Atarashi K."/>
            <person name="Xavier R."/>
            <person name="Honda K."/>
        </authorList>
    </citation>
    <scope>NUCLEOTIDE SEQUENCE [LARGE SCALE GENOMIC DNA]</scope>
    <source>
        <strain evidence="4">k34-0107-D12</strain>
    </source>
</reference>
<dbReference type="PANTHER" id="PTHR42879">
    <property type="entry name" value="3-OXOACYL-(ACYL-CARRIER-PROTEIN) REDUCTASE"/>
    <property type="match status" value="1"/>
</dbReference>
<accession>A0ABQ0BMG6</accession>
<evidence type="ECO:0000256" key="1">
    <source>
        <dbReference type="ARBA" id="ARBA00006484"/>
    </source>
</evidence>
<dbReference type="Pfam" id="PF13561">
    <property type="entry name" value="adh_short_C2"/>
    <property type="match status" value="1"/>
</dbReference>
<dbReference type="PRINTS" id="PR00081">
    <property type="entry name" value="GDHRDH"/>
</dbReference>
<name>A0ABQ0BMG6_9FIRM</name>
<gene>
    <name evidence="3" type="primary">fabG_1</name>
    <name evidence="3" type="ORF">K340107D12_05510</name>
</gene>
<protein>
    <submittedName>
        <fullName evidence="3">3-oxoacyl-[acyl-carrier-protein] reductase</fullName>
    </submittedName>
</protein>
<dbReference type="RefSeq" id="WP_033139841.1">
    <property type="nucleotide sequence ID" value="NZ_BAABZQ010000001.1"/>
</dbReference>
<dbReference type="Proteomes" id="UP001600941">
    <property type="component" value="Unassembled WGS sequence"/>
</dbReference>
<dbReference type="CDD" id="cd05233">
    <property type="entry name" value="SDR_c"/>
    <property type="match status" value="1"/>
</dbReference>
<proteinExistence type="inferred from homology"/>
<dbReference type="InterPro" id="IPR050259">
    <property type="entry name" value="SDR"/>
</dbReference>